<dbReference type="SUPFAM" id="SSF55781">
    <property type="entry name" value="GAF domain-like"/>
    <property type="match status" value="1"/>
</dbReference>
<comment type="caution">
    <text evidence="6">The sequence shown here is derived from an EMBL/GenBank/DDBJ whole genome shotgun (WGS) entry which is preliminary data.</text>
</comment>
<dbReference type="Gene3D" id="1.10.10.10">
    <property type="entry name" value="Winged helix-like DNA-binding domain superfamily/Winged helix DNA-binding domain"/>
    <property type="match status" value="1"/>
</dbReference>
<dbReference type="GO" id="GO:0003723">
    <property type="term" value="F:RNA binding"/>
    <property type="evidence" value="ECO:0007669"/>
    <property type="project" value="InterPro"/>
</dbReference>
<dbReference type="Gene3D" id="3.30.450.40">
    <property type="match status" value="1"/>
</dbReference>
<evidence type="ECO:0000313" key="6">
    <source>
        <dbReference type="EMBL" id="PXY21401.1"/>
    </source>
</evidence>
<feature type="domain" description="ANTAR" evidence="5">
    <location>
        <begin position="150"/>
        <end position="211"/>
    </location>
</feature>
<dbReference type="InterPro" id="IPR005561">
    <property type="entry name" value="ANTAR"/>
</dbReference>
<keyword evidence="2" id="KW-0418">Kinase</keyword>
<evidence type="ECO:0000256" key="4">
    <source>
        <dbReference type="ARBA" id="ARBA00023163"/>
    </source>
</evidence>
<dbReference type="SUPFAM" id="SSF52172">
    <property type="entry name" value="CheY-like"/>
    <property type="match status" value="1"/>
</dbReference>
<evidence type="ECO:0000256" key="2">
    <source>
        <dbReference type="ARBA" id="ARBA00022777"/>
    </source>
</evidence>
<dbReference type="GO" id="GO:0016301">
    <property type="term" value="F:kinase activity"/>
    <property type="evidence" value="ECO:0007669"/>
    <property type="project" value="UniProtKB-KW"/>
</dbReference>
<evidence type="ECO:0000259" key="5">
    <source>
        <dbReference type="PROSITE" id="PS50921"/>
    </source>
</evidence>
<name>A0A2V4AM86_9PSEU</name>
<dbReference type="AlphaFoldDB" id="A0A2V4AM86"/>
<evidence type="ECO:0000313" key="7">
    <source>
        <dbReference type="Proteomes" id="UP000249915"/>
    </source>
</evidence>
<accession>A0A2V4AM86</accession>
<dbReference type="SMART" id="SM00065">
    <property type="entry name" value="GAF"/>
    <property type="match status" value="1"/>
</dbReference>
<keyword evidence="3" id="KW-0805">Transcription regulation</keyword>
<dbReference type="InterPro" id="IPR036388">
    <property type="entry name" value="WH-like_DNA-bd_sf"/>
</dbReference>
<dbReference type="Proteomes" id="UP000249915">
    <property type="component" value="Unassembled WGS sequence"/>
</dbReference>
<dbReference type="EMBL" id="MASW01000006">
    <property type="protein sequence ID" value="PXY21401.1"/>
    <property type="molecule type" value="Genomic_DNA"/>
</dbReference>
<dbReference type="InterPro" id="IPR003018">
    <property type="entry name" value="GAF"/>
</dbReference>
<reference evidence="6 7" key="1">
    <citation type="submission" date="2016-07" db="EMBL/GenBank/DDBJ databases">
        <title>Draft genome sequence of Prauserella muralis DSM 45305, isolated from a mould-covered wall in an indoor environment.</title>
        <authorList>
            <person name="Ruckert C."/>
            <person name="Albersmeier A."/>
            <person name="Jiang C.-L."/>
            <person name="Jiang Y."/>
            <person name="Kalinowski J."/>
            <person name="Schneider O."/>
            <person name="Winkler A."/>
            <person name="Zotchev S.B."/>
        </authorList>
    </citation>
    <scope>NUCLEOTIDE SEQUENCE [LARGE SCALE GENOMIC DNA]</scope>
    <source>
        <strain evidence="6 7">DSM 45305</strain>
    </source>
</reference>
<organism evidence="6 7">
    <name type="scientific">Prauserella muralis</name>
    <dbReference type="NCBI Taxonomy" id="588067"/>
    <lineage>
        <taxon>Bacteria</taxon>
        <taxon>Bacillati</taxon>
        <taxon>Actinomycetota</taxon>
        <taxon>Actinomycetes</taxon>
        <taxon>Pseudonocardiales</taxon>
        <taxon>Pseudonocardiaceae</taxon>
        <taxon>Prauserella</taxon>
    </lineage>
</organism>
<keyword evidence="4" id="KW-0804">Transcription</keyword>
<evidence type="ECO:0000256" key="3">
    <source>
        <dbReference type="ARBA" id="ARBA00023015"/>
    </source>
</evidence>
<evidence type="ECO:0000256" key="1">
    <source>
        <dbReference type="ARBA" id="ARBA00022679"/>
    </source>
</evidence>
<proteinExistence type="predicted"/>
<dbReference type="PROSITE" id="PS50921">
    <property type="entry name" value="ANTAR"/>
    <property type="match status" value="1"/>
</dbReference>
<dbReference type="InterPro" id="IPR012074">
    <property type="entry name" value="GAF_ANTAR"/>
</dbReference>
<dbReference type="PIRSF" id="PIRSF036625">
    <property type="entry name" value="GAF_ANTAR"/>
    <property type="match status" value="1"/>
</dbReference>
<dbReference type="Pfam" id="PF03861">
    <property type="entry name" value="ANTAR"/>
    <property type="match status" value="1"/>
</dbReference>
<dbReference type="SMART" id="SM01012">
    <property type="entry name" value="ANTAR"/>
    <property type="match status" value="1"/>
</dbReference>
<sequence length="220" mass="23466">MLSEIARTLEPEPDVERMVSNIVAAAAATVPSADQAGVSLLERGEMRSVAPSSDVVAKLDRLQHDIGEGPCVDAVFTRPIYRTGDIANDRRWPRFGTAAAGAGVASMLAFRLFTSTTVVGALNLYSAKPDAFDEEAERVGELFAAHAAVALAGSRGQAQLHSALQTRDVIGMAKGILMQRHGLTPDQTFEMLVEASQHANVKLRDAAEWLVGETARLDPS</sequence>
<dbReference type="InterPro" id="IPR029016">
    <property type="entry name" value="GAF-like_dom_sf"/>
</dbReference>
<dbReference type="InterPro" id="IPR011006">
    <property type="entry name" value="CheY-like_superfamily"/>
</dbReference>
<protein>
    <submittedName>
        <fullName evidence="6">Antitermination regulator</fullName>
    </submittedName>
</protein>
<dbReference type="Pfam" id="PF13185">
    <property type="entry name" value="GAF_2"/>
    <property type="match status" value="1"/>
</dbReference>
<keyword evidence="7" id="KW-1185">Reference proteome</keyword>
<gene>
    <name evidence="6" type="ORF">BAY60_25230</name>
</gene>
<keyword evidence="1" id="KW-0808">Transferase</keyword>